<name>A0A0F7U555_PENBI</name>
<proteinExistence type="predicted"/>
<keyword evidence="3" id="KW-1185">Reference proteome</keyword>
<dbReference type="Proteomes" id="UP000042958">
    <property type="component" value="Unassembled WGS sequence"/>
</dbReference>
<dbReference type="STRING" id="104259.A0A0F7U555"/>
<sequence>MPPRIRPLLENPIVMGILWCMHCLRTALAEWDPAYNDWPIQIECVRDAKASVMCRQCSARNALCFPVATAMIGDGHDLAVLLSWAREMFWVGQIDPSDPGSFVDWLFPAEARLIIAGLMQDLC</sequence>
<dbReference type="EMBL" id="CDHK01000033">
    <property type="protein sequence ID" value="CEJ62925.1"/>
    <property type="molecule type" value="Genomic_DNA"/>
</dbReference>
<feature type="signal peptide" evidence="1">
    <location>
        <begin position="1"/>
        <end position="29"/>
    </location>
</feature>
<dbReference type="AlphaFoldDB" id="A0A0F7U555"/>
<protein>
    <submittedName>
        <fullName evidence="2">Uncharacterized protein</fullName>
    </submittedName>
</protein>
<evidence type="ECO:0000313" key="2">
    <source>
        <dbReference type="EMBL" id="CEJ62925.1"/>
    </source>
</evidence>
<dbReference type="OrthoDB" id="4490934at2759"/>
<gene>
    <name evidence="2" type="ORF">PMG11_11410</name>
</gene>
<evidence type="ECO:0000313" key="3">
    <source>
        <dbReference type="Proteomes" id="UP000042958"/>
    </source>
</evidence>
<organism evidence="2 3">
    <name type="scientific">Penicillium brasilianum</name>
    <dbReference type="NCBI Taxonomy" id="104259"/>
    <lineage>
        <taxon>Eukaryota</taxon>
        <taxon>Fungi</taxon>
        <taxon>Dikarya</taxon>
        <taxon>Ascomycota</taxon>
        <taxon>Pezizomycotina</taxon>
        <taxon>Eurotiomycetes</taxon>
        <taxon>Eurotiomycetidae</taxon>
        <taxon>Eurotiales</taxon>
        <taxon>Aspergillaceae</taxon>
        <taxon>Penicillium</taxon>
    </lineage>
</organism>
<evidence type="ECO:0000256" key="1">
    <source>
        <dbReference type="SAM" id="SignalP"/>
    </source>
</evidence>
<keyword evidence="1" id="KW-0732">Signal</keyword>
<feature type="chain" id="PRO_5002522989" evidence="1">
    <location>
        <begin position="30"/>
        <end position="123"/>
    </location>
</feature>
<reference evidence="3" key="1">
    <citation type="journal article" date="2015" name="Genome Announc.">
        <title>Draft genome sequence of the fungus Penicillium brasilianum MG11.</title>
        <authorList>
            <person name="Horn F."/>
            <person name="Linde J."/>
            <person name="Mattern D.J."/>
            <person name="Walther G."/>
            <person name="Guthke R."/>
            <person name="Brakhage A.A."/>
            <person name="Valiante V."/>
        </authorList>
    </citation>
    <scope>NUCLEOTIDE SEQUENCE [LARGE SCALE GENOMIC DNA]</scope>
    <source>
        <strain evidence="3">MG11</strain>
    </source>
</reference>
<accession>A0A0F7U555</accession>